<reference evidence="4" key="1">
    <citation type="journal article" date="2019" name="Int. J. Syst. Evol. Microbiol.">
        <title>The Global Catalogue of Microorganisms (GCM) 10K type strain sequencing project: providing services to taxonomists for standard genome sequencing and annotation.</title>
        <authorList>
            <consortium name="The Broad Institute Genomics Platform"/>
            <consortium name="The Broad Institute Genome Sequencing Center for Infectious Disease"/>
            <person name="Wu L."/>
            <person name="Ma J."/>
        </authorList>
    </citation>
    <scope>NUCLEOTIDE SEQUENCE [LARGE SCALE GENOMIC DNA]</scope>
    <source>
        <strain evidence="4">YIM 94188</strain>
    </source>
</reference>
<accession>A0ABW0ZNB0</accession>
<keyword evidence="2" id="KW-1133">Transmembrane helix</keyword>
<sequence>MTEGTTARGTLSSPRRQWAVLALLLGVVVAGLGVFTWALVDRGAGDDPIDRLQSLRDPGPDPGKEREEVLGAGRTFVDRFLTFGPDMLDDNGKMPDYAAVGELMTSKFRTVFDRNVGYAEQVVAETKVGRVAEPYAVGVASLDSDSAELLVGGIVEFSAPASEGSQEQIAFEPLRFRYQVSMVKIDGEWLVDDLDDLDDALPSFAEASIPEGEVPGGTPSDAPSSNPTDEPTGSGVQPSPSDSGTTGGSE</sequence>
<keyword evidence="2" id="KW-0812">Transmembrane</keyword>
<evidence type="ECO:0000256" key="2">
    <source>
        <dbReference type="SAM" id="Phobius"/>
    </source>
</evidence>
<feature type="compositionally biased region" description="Polar residues" evidence="1">
    <location>
        <begin position="221"/>
        <end position="237"/>
    </location>
</feature>
<evidence type="ECO:0000313" key="3">
    <source>
        <dbReference type="EMBL" id="MFC5731089.1"/>
    </source>
</evidence>
<feature type="transmembrane region" description="Helical" evidence="2">
    <location>
        <begin position="18"/>
        <end position="40"/>
    </location>
</feature>
<keyword evidence="4" id="KW-1185">Reference proteome</keyword>
<dbReference type="Proteomes" id="UP001596072">
    <property type="component" value="Unassembled WGS sequence"/>
</dbReference>
<protein>
    <recommendedName>
        <fullName evidence="5">Mammalian cell entry protein</fullName>
    </recommendedName>
</protein>
<comment type="caution">
    <text evidence="3">The sequence shown here is derived from an EMBL/GenBank/DDBJ whole genome shotgun (WGS) entry which is preliminary data.</text>
</comment>
<gene>
    <name evidence="3" type="ORF">ACFPQB_19395</name>
</gene>
<evidence type="ECO:0000256" key="1">
    <source>
        <dbReference type="SAM" id="MobiDB-lite"/>
    </source>
</evidence>
<name>A0ABW0ZNB0_9ACTN</name>
<evidence type="ECO:0000313" key="4">
    <source>
        <dbReference type="Proteomes" id="UP001596072"/>
    </source>
</evidence>
<feature type="region of interest" description="Disordered" evidence="1">
    <location>
        <begin position="202"/>
        <end position="250"/>
    </location>
</feature>
<proteinExistence type="predicted"/>
<dbReference type="EMBL" id="JBHSNS010000012">
    <property type="protein sequence ID" value="MFC5731089.1"/>
    <property type="molecule type" value="Genomic_DNA"/>
</dbReference>
<keyword evidence="2" id="KW-0472">Membrane</keyword>
<dbReference type="RefSeq" id="WP_136431157.1">
    <property type="nucleotide sequence ID" value="NZ_JBHSNS010000012.1"/>
</dbReference>
<organism evidence="3 4">
    <name type="scientific">Nocardioides vastitatis</name>
    <dbReference type="NCBI Taxonomy" id="2568655"/>
    <lineage>
        <taxon>Bacteria</taxon>
        <taxon>Bacillati</taxon>
        <taxon>Actinomycetota</taxon>
        <taxon>Actinomycetes</taxon>
        <taxon>Propionibacteriales</taxon>
        <taxon>Nocardioidaceae</taxon>
        <taxon>Nocardioides</taxon>
    </lineage>
</organism>
<evidence type="ECO:0008006" key="5">
    <source>
        <dbReference type="Google" id="ProtNLM"/>
    </source>
</evidence>